<protein>
    <submittedName>
        <fullName evidence="1">Uncharacterized protein</fullName>
    </submittedName>
</protein>
<evidence type="ECO:0000313" key="2">
    <source>
        <dbReference type="Proteomes" id="UP000006408"/>
    </source>
</evidence>
<gene>
    <name evidence="1" type="ORF">BIFANG_02514</name>
</gene>
<reference evidence="1" key="1">
    <citation type="submission" date="2009-04" db="EMBL/GenBank/DDBJ databases">
        <authorList>
            <person name="Weinstock G."/>
            <person name="Sodergren E."/>
            <person name="Clifton S."/>
            <person name="Fulton L."/>
            <person name="Fulton B."/>
            <person name="Courtney L."/>
            <person name="Fronick C."/>
            <person name="Harrison M."/>
            <person name="Strong C."/>
            <person name="Farmer C."/>
            <person name="Delahaunty K."/>
            <person name="Markovic C."/>
            <person name="Hall O."/>
            <person name="Minx P."/>
            <person name="Tomlinson C."/>
            <person name="Mitreva M."/>
            <person name="Nelson J."/>
            <person name="Hou S."/>
            <person name="Wollam A."/>
            <person name="Pepin K.H."/>
            <person name="Johnson M."/>
            <person name="Bhonagiri V."/>
            <person name="Nash W.E."/>
            <person name="Warren W."/>
            <person name="Chinwalla A."/>
            <person name="Mardis E.R."/>
            <person name="Wilson R.K."/>
        </authorList>
    </citation>
    <scope>NUCLEOTIDE SEQUENCE [LARGE SCALE GENOMIC DNA]</scope>
    <source>
        <strain evidence="1">DSM 20098</strain>
    </source>
</reference>
<organism evidence="1 2">
    <name type="scientific">Bifidobacterium angulatum DSM 20098 = JCM 7096</name>
    <dbReference type="NCBI Taxonomy" id="518635"/>
    <lineage>
        <taxon>Bacteria</taxon>
        <taxon>Bacillati</taxon>
        <taxon>Actinomycetota</taxon>
        <taxon>Actinomycetes</taxon>
        <taxon>Bifidobacteriales</taxon>
        <taxon>Bifidobacteriaceae</taxon>
        <taxon>Bifidobacterium</taxon>
    </lineage>
</organism>
<dbReference type="AlphaFoldDB" id="C4FDX6"/>
<name>C4FDX6_9BIFI</name>
<proteinExistence type="predicted"/>
<accession>C4FDX6</accession>
<keyword evidence="2" id="KW-1185">Reference proteome</keyword>
<dbReference type="EMBL" id="ABYS02000004">
    <property type="protein sequence ID" value="EEP21157.1"/>
    <property type="molecule type" value="Genomic_DNA"/>
</dbReference>
<evidence type="ECO:0000313" key="1">
    <source>
        <dbReference type="EMBL" id="EEP21157.1"/>
    </source>
</evidence>
<sequence length="55" mass="5960">MFSFAVFSYSIFGFLGLWGLPYADGSRLPAIPCLGLAPRRRPGAIFRQTKGLAPA</sequence>
<comment type="caution">
    <text evidence="1">The sequence shown here is derived from an EMBL/GenBank/DDBJ whole genome shotgun (WGS) entry which is preliminary data.</text>
</comment>
<dbReference type="HOGENOM" id="CLU_3022793_0_0_11"/>
<dbReference type="Proteomes" id="UP000006408">
    <property type="component" value="Unassembled WGS sequence"/>
</dbReference>